<name>A0ABV0J364_9CYAN</name>
<accession>A0ABV0J364</accession>
<dbReference type="Pfam" id="PF00459">
    <property type="entry name" value="Inositol_P"/>
    <property type="match status" value="1"/>
</dbReference>
<organism evidence="6 7">
    <name type="scientific">Trichocoleus desertorum GB2-A4</name>
    <dbReference type="NCBI Taxonomy" id="2933944"/>
    <lineage>
        <taxon>Bacteria</taxon>
        <taxon>Bacillati</taxon>
        <taxon>Cyanobacteriota</taxon>
        <taxon>Cyanophyceae</taxon>
        <taxon>Leptolyngbyales</taxon>
        <taxon>Trichocoleusaceae</taxon>
        <taxon>Trichocoleus</taxon>
    </lineage>
</organism>
<dbReference type="Gene3D" id="3.40.190.80">
    <property type="match status" value="1"/>
</dbReference>
<dbReference type="Proteomes" id="UP001464891">
    <property type="component" value="Unassembled WGS sequence"/>
</dbReference>
<dbReference type="SUPFAM" id="SSF56655">
    <property type="entry name" value="Carbohydrate phosphatase"/>
    <property type="match status" value="1"/>
</dbReference>
<dbReference type="InterPro" id="IPR020583">
    <property type="entry name" value="Inositol_monoP_metal-BS"/>
</dbReference>
<keyword evidence="2" id="KW-0479">Metal-binding</keyword>
<evidence type="ECO:0000256" key="1">
    <source>
        <dbReference type="ARBA" id="ARBA00001625"/>
    </source>
</evidence>
<keyword evidence="3" id="KW-0460">Magnesium</keyword>
<reference evidence="6 7" key="1">
    <citation type="submission" date="2022-04" db="EMBL/GenBank/DDBJ databases">
        <title>Positive selection, recombination, and allopatry shape intraspecific diversity of widespread and dominant cyanobacteria.</title>
        <authorList>
            <person name="Wei J."/>
            <person name="Shu W."/>
            <person name="Hu C."/>
        </authorList>
    </citation>
    <scope>NUCLEOTIDE SEQUENCE [LARGE SCALE GENOMIC DNA]</scope>
    <source>
        <strain evidence="6 7">GB2-A4</strain>
    </source>
</reference>
<evidence type="ECO:0000256" key="4">
    <source>
        <dbReference type="ARBA" id="ARBA00041694"/>
    </source>
</evidence>
<protein>
    <recommendedName>
        <fullName evidence="4">3'(2'),5-bisphosphonucleoside 3'(2')-phosphohydrolase</fullName>
    </recommendedName>
    <alternativeName>
        <fullName evidence="5">DPNPase</fullName>
    </alternativeName>
</protein>
<dbReference type="Gene3D" id="3.30.540.10">
    <property type="entry name" value="Fructose-1,6-Bisphosphatase, subunit A, domain 1"/>
    <property type="match status" value="1"/>
</dbReference>
<evidence type="ECO:0000256" key="5">
    <source>
        <dbReference type="ARBA" id="ARBA00042530"/>
    </source>
</evidence>
<dbReference type="EMBL" id="JAMPKM010000002">
    <property type="protein sequence ID" value="MEP0816220.1"/>
    <property type="molecule type" value="Genomic_DNA"/>
</dbReference>
<sequence length="287" mass="32077">MPLPSTEQDQKIRQVIRSCGLQVERLAKEHFQVSQKGPDDYVTNVDRALDQELTTAFSNLFPHDGLITEENTQSRQAFGDHYSQLWLIDPLDGTEDFIKGKAEFAIMVGLLQEYQPIAGWVYAPMLNQMYYGGCGWGLFQEKPGQDSERLEPVEPPPPQSGFCPMIIGTKDQNNFGEAIAKLIPDVQFYTLGSFGLKVMEVICGRAGLYVYFNGRVKLWDTTGPLAIAKAAGLVCCDLEGQPIRFTPDALDPDTLAHKQPILVGWPSYIEPLLPKLQKAIGMLRLQR</sequence>
<dbReference type="PANTHER" id="PTHR43028">
    <property type="entry name" value="3'(2'),5'-BISPHOSPHATE NUCLEOTIDASE 1"/>
    <property type="match status" value="1"/>
</dbReference>
<comment type="caution">
    <text evidence="6">The sequence shown here is derived from an EMBL/GenBank/DDBJ whole genome shotgun (WGS) entry which is preliminary data.</text>
</comment>
<evidence type="ECO:0000256" key="3">
    <source>
        <dbReference type="ARBA" id="ARBA00022842"/>
    </source>
</evidence>
<dbReference type="InterPro" id="IPR000760">
    <property type="entry name" value="Inositol_monophosphatase-like"/>
</dbReference>
<proteinExistence type="predicted"/>
<dbReference type="RefSeq" id="WP_190433453.1">
    <property type="nucleotide sequence ID" value="NZ_JAMPKM010000002.1"/>
</dbReference>
<dbReference type="PRINTS" id="PR00377">
    <property type="entry name" value="IMPHPHTASES"/>
</dbReference>
<evidence type="ECO:0000313" key="7">
    <source>
        <dbReference type="Proteomes" id="UP001464891"/>
    </source>
</evidence>
<keyword evidence="7" id="KW-1185">Reference proteome</keyword>
<dbReference type="InterPro" id="IPR050725">
    <property type="entry name" value="CysQ/Inositol_MonoPase"/>
</dbReference>
<dbReference type="PANTHER" id="PTHR43028:SF5">
    <property type="entry name" value="3'(2'),5'-BISPHOSPHATE NUCLEOTIDASE 1"/>
    <property type="match status" value="1"/>
</dbReference>
<evidence type="ECO:0000256" key="2">
    <source>
        <dbReference type="ARBA" id="ARBA00022723"/>
    </source>
</evidence>
<dbReference type="PROSITE" id="PS00629">
    <property type="entry name" value="IMP_1"/>
    <property type="match status" value="1"/>
</dbReference>
<comment type="catalytic activity">
    <reaction evidence="1">
        <text>adenosine 3',5'-bisphosphate + H2O = AMP + phosphate</text>
        <dbReference type="Rhea" id="RHEA:10040"/>
        <dbReference type="ChEBI" id="CHEBI:15377"/>
        <dbReference type="ChEBI" id="CHEBI:43474"/>
        <dbReference type="ChEBI" id="CHEBI:58343"/>
        <dbReference type="ChEBI" id="CHEBI:456215"/>
        <dbReference type="EC" id="3.1.3.7"/>
    </reaction>
</comment>
<evidence type="ECO:0000313" key="6">
    <source>
        <dbReference type="EMBL" id="MEP0816220.1"/>
    </source>
</evidence>
<gene>
    <name evidence="6" type="ORF">NC998_03825</name>
</gene>